<dbReference type="eggNOG" id="COG0135">
    <property type="taxonomic scope" value="Bacteria"/>
</dbReference>
<evidence type="ECO:0000313" key="11">
    <source>
        <dbReference type="EMBL" id="GAC58249.1"/>
    </source>
</evidence>
<dbReference type="EC" id="5.3.1.24" evidence="3 9"/>
<keyword evidence="12" id="KW-1185">Reference proteome</keyword>
<comment type="similarity">
    <text evidence="9">Belongs to the TrpF family.</text>
</comment>
<name>L7LBE6_9ACTN</name>
<dbReference type="OrthoDB" id="3243379at2"/>
<dbReference type="SUPFAM" id="SSF51366">
    <property type="entry name" value="Ribulose-phoshate binding barrel"/>
    <property type="match status" value="1"/>
</dbReference>
<evidence type="ECO:0000256" key="5">
    <source>
        <dbReference type="ARBA" id="ARBA00022605"/>
    </source>
</evidence>
<keyword evidence="7 9" id="KW-0057">Aromatic amino acid biosynthesis</keyword>
<sequence length="204" mass="20989">MFVKVCGLTTVDDVAVAVEAGADAIGVVINRTSPRAVTPDLARSIIAAADGAVETVLVVNDMPAEDAARLAGRIGATVLQLHGAYTAADFAAARALFPRLWRATSLAHDPDLTVGAYGEQVLLLDAPQPGSGRQWDLGALADTAPSGDWILAGGLRPDNVARAIAQARPWGVDVSSGVESSPGVKDHGKIREFLSSATAVTNLT</sequence>
<proteinExistence type="inferred from homology"/>
<evidence type="ECO:0000256" key="8">
    <source>
        <dbReference type="ARBA" id="ARBA00023235"/>
    </source>
</evidence>
<dbReference type="AlphaFoldDB" id="L7LBE6"/>
<evidence type="ECO:0000256" key="6">
    <source>
        <dbReference type="ARBA" id="ARBA00022822"/>
    </source>
</evidence>
<dbReference type="InterPro" id="IPR001240">
    <property type="entry name" value="PRAI_dom"/>
</dbReference>
<organism evidence="11 12">
    <name type="scientific">Gordonia hirsuta DSM 44140 = NBRC 16056</name>
    <dbReference type="NCBI Taxonomy" id="1121927"/>
    <lineage>
        <taxon>Bacteria</taxon>
        <taxon>Bacillati</taxon>
        <taxon>Actinomycetota</taxon>
        <taxon>Actinomycetes</taxon>
        <taxon>Mycobacteriales</taxon>
        <taxon>Gordoniaceae</taxon>
        <taxon>Gordonia</taxon>
    </lineage>
</organism>
<evidence type="ECO:0000256" key="9">
    <source>
        <dbReference type="HAMAP-Rule" id="MF_00135"/>
    </source>
</evidence>
<keyword evidence="6 9" id="KW-0822">Tryptophan biosynthesis</keyword>
<dbReference type="STRING" id="1121927.GOHSU_35_00440"/>
<dbReference type="CDD" id="cd00405">
    <property type="entry name" value="PRAI"/>
    <property type="match status" value="1"/>
</dbReference>
<dbReference type="GO" id="GO:0004640">
    <property type="term" value="F:phosphoribosylanthranilate isomerase activity"/>
    <property type="evidence" value="ECO:0007669"/>
    <property type="project" value="UniProtKB-UniRule"/>
</dbReference>
<evidence type="ECO:0000259" key="10">
    <source>
        <dbReference type="Pfam" id="PF00697"/>
    </source>
</evidence>
<reference evidence="11 12" key="1">
    <citation type="submission" date="2012-12" db="EMBL/GenBank/DDBJ databases">
        <title>Whole genome shotgun sequence of Gordonia hirsuta NBRC 16056.</title>
        <authorList>
            <person name="Isaki-Nakamura S."/>
            <person name="Hosoyama A."/>
            <person name="Tsuchikane K."/>
            <person name="Katsumata H."/>
            <person name="Baba S."/>
            <person name="Yamazaki S."/>
            <person name="Fujita N."/>
        </authorList>
    </citation>
    <scope>NUCLEOTIDE SEQUENCE [LARGE SCALE GENOMIC DNA]</scope>
    <source>
        <strain evidence="11 12">NBRC 16056</strain>
    </source>
</reference>
<dbReference type="HAMAP" id="MF_00135">
    <property type="entry name" value="PRAI"/>
    <property type="match status" value="1"/>
</dbReference>
<evidence type="ECO:0000313" key="12">
    <source>
        <dbReference type="Proteomes" id="UP000053405"/>
    </source>
</evidence>
<keyword evidence="5 9" id="KW-0028">Amino-acid biosynthesis</keyword>
<dbReference type="EMBL" id="BANT01000035">
    <property type="protein sequence ID" value="GAC58249.1"/>
    <property type="molecule type" value="Genomic_DNA"/>
</dbReference>
<comment type="pathway">
    <text evidence="2 9">Amino-acid biosynthesis; L-tryptophan biosynthesis; L-tryptophan from chorismate: step 3/5.</text>
</comment>
<dbReference type="PANTHER" id="PTHR42894">
    <property type="entry name" value="N-(5'-PHOSPHORIBOSYL)ANTHRANILATE ISOMERASE"/>
    <property type="match status" value="1"/>
</dbReference>
<comment type="catalytic activity">
    <reaction evidence="1 9">
        <text>N-(5-phospho-beta-D-ribosyl)anthranilate = 1-(2-carboxyphenylamino)-1-deoxy-D-ribulose 5-phosphate</text>
        <dbReference type="Rhea" id="RHEA:21540"/>
        <dbReference type="ChEBI" id="CHEBI:18277"/>
        <dbReference type="ChEBI" id="CHEBI:58613"/>
        <dbReference type="EC" id="5.3.1.24"/>
    </reaction>
</comment>
<evidence type="ECO:0000256" key="3">
    <source>
        <dbReference type="ARBA" id="ARBA00012572"/>
    </source>
</evidence>
<dbReference type="RefSeq" id="WP_005942080.1">
    <property type="nucleotide sequence ID" value="NZ_ATVK01000018.1"/>
</dbReference>
<dbReference type="UniPathway" id="UPA00035">
    <property type="reaction ID" value="UER00042"/>
</dbReference>
<accession>L7LBE6</accession>
<evidence type="ECO:0000256" key="7">
    <source>
        <dbReference type="ARBA" id="ARBA00023141"/>
    </source>
</evidence>
<dbReference type="PANTHER" id="PTHR42894:SF1">
    <property type="entry name" value="N-(5'-PHOSPHORIBOSYL)ANTHRANILATE ISOMERASE"/>
    <property type="match status" value="1"/>
</dbReference>
<feature type="domain" description="N-(5'phosphoribosyl) anthranilate isomerase (PRAI)" evidence="10">
    <location>
        <begin position="3"/>
        <end position="194"/>
    </location>
</feature>
<gene>
    <name evidence="9 11" type="primary">trpF</name>
    <name evidence="11" type="ORF">GOHSU_35_00440</name>
</gene>
<protein>
    <recommendedName>
        <fullName evidence="4 9">N-(5'-phosphoribosyl)anthranilate isomerase</fullName>
        <shortName evidence="9">PRAI</shortName>
        <ecNumber evidence="3 9">5.3.1.24</ecNumber>
    </recommendedName>
</protein>
<dbReference type="InterPro" id="IPR011060">
    <property type="entry name" value="RibuloseP-bd_barrel"/>
</dbReference>
<dbReference type="GO" id="GO:0000162">
    <property type="term" value="P:L-tryptophan biosynthetic process"/>
    <property type="evidence" value="ECO:0007669"/>
    <property type="project" value="UniProtKB-UniRule"/>
</dbReference>
<comment type="caution">
    <text evidence="11">The sequence shown here is derived from an EMBL/GenBank/DDBJ whole genome shotgun (WGS) entry which is preliminary data.</text>
</comment>
<evidence type="ECO:0000256" key="1">
    <source>
        <dbReference type="ARBA" id="ARBA00001164"/>
    </source>
</evidence>
<dbReference type="Gene3D" id="3.20.20.70">
    <property type="entry name" value="Aldolase class I"/>
    <property type="match status" value="1"/>
</dbReference>
<evidence type="ECO:0000256" key="2">
    <source>
        <dbReference type="ARBA" id="ARBA00004664"/>
    </source>
</evidence>
<evidence type="ECO:0000256" key="4">
    <source>
        <dbReference type="ARBA" id="ARBA00022272"/>
    </source>
</evidence>
<keyword evidence="8 9" id="KW-0413">Isomerase</keyword>
<dbReference type="Proteomes" id="UP000053405">
    <property type="component" value="Unassembled WGS sequence"/>
</dbReference>
<dbReference type="Pfam" id="PF00697">
    <property type="entry name" value="PRAI"/>
    <property type="match status" value="1"/>
</dbReference>
<dbReference type="InterPro" id="IPR013785">
    <property type="entry name" value="Aldolase_TIM"/>
</dbReference>
<dbReference type="InterPro" id="IPR044643">
    <property type="entry name" value="TrpF_fam"/>
</dbReference>